<keyword evidence="2" id="KW-0862">Zinc</keyword>
<keyword evidence="2" id="KW-0031">Aminopeptidase</keyword>
<gene>
    <name evidence="6" type="ORF">NQ317_007791</name>
</gene>
<comment type="cofactor">
    <cofactor evidence="2">
        <name>Zn(2+)</name>
        <dbReference type="ChEBI" id="CHEBI:29105"/>
    </cofactor>
    <text evidence="2">Binds 1 zinc ion per subunit.</text>
</comment>
<dbReference type="PANTHER" id="PTHR11533">
    <property type="entry name" value="PROTEASE M1 ZINC METALLOPROTEASE"/>
    <property type="match status" value="1"/>
</dbReference>
<dbReference type="CDD" id="cd09601">
    <property type="entry name" value="M1_APN-Q_like"/>
    <property type="match status" value="1"/>
</dbReference>
<dbReference type="Pfam" id="PF01433">
    <property type="entry name" value="Peptidase_M1"/>
    <property type="match status" value="1"/>
</dbReference>
<dbReference type="Gene3D" id="2.60.40.1730">
    <property type="entry name" value="tricorn interacting facor f3 domain"/>
    <property type="match status" value="1"/>
</dbReference>
<accession>A0ABQ9IXJ1</accession>
<dbReference type="InterPro" id="IPR050344">
    <property type="entry name" value="Peptidase_M1_aminopeptidases"/>
</dbReference>
<dbReference type="Pfam" id="PF11838">
    <property type="entry name" value="ERAP1_C"/>
    <property type="match status" value="1"/>
</dbReference>
<dbReference type="EC" id="3.4.11.-" evidence="2"/>
<dbReference type="InterPro" id="IPR014782">
    <property type="entry name" value="Peptidase_M1_dom"/>
</dbReference>
<protein>
    <recommendedName>
        <fullName evidence="2">Aminopeptidase</fullName>
        <ecNumber evidence="2">3.4.11.-</ecNumber>
    </recommendedName>
</protein>
<evidence type="ECO:0000313" key="6">
    <source>
        <dbReference type="EMBL" id="KAJ8968398.1"/>
    </source>
</evidence>
<dbReference type="InterPro" id="IPR045357">
    <property type="entry name" value="Aminopeptidase_N-like_N"/>
</dbReference>
<sequence length="944" mass="108476">MLYLEHYKLEIISYLGVKDNFDFDGKVWIQTTCLHPTQNITLHSKDLEIKENEITVKDISSTDPKSVKTAKIEFDKDKDFLIISLEKPLAEDHKYEIFIQFKGKLDDGLAGFYRSSYSDKKNGEKRWLGVTQFEAISARRAFPCFDEPEMKATFDISIGRKDGYHAISNMPLLQTEPLLGAGKNSLHLDLLMGPLCTRIPLGTSARYAHLLGKGREMKSLHPPGITGIRGLLRSQSAEDAYLGDNDLKEKDGWFWDRFDSSVPMSTYLVAYVVSDFDHKTGVPIENNNVTFRIWARKDALNQVDFASEVGPKALEYFEKFFDIKYPLPKQDMVAIPDFSAGAMENWGLITYREAYLLYDPDVSSKMSQHGVASVIAHELAHQWFGNLVTMKWWTDLWLNEGFATYMASVAVEALFPQWNSLEEEAASNLLSVFSFDSLRTSHPVSVPIGDPKEIEEIFDTISYKKGSSLIRMMSLFLGEEVVHDLWESLTTEAHKDKILPANLTVKTIMDTWTLQTGYPVITVTRNYRKKSAEVKQRRFLRDIVHFKDNDNSCWWVPLSYSTKQHPDFNKTIPEHWLSCPDHKQDIVDIADEKDWVIFNNNMAGIYKINYDDDNWKMITKTLQSGDYHMIPTLNRVQLLSDAADLAFVGTLKYDVFFDMMEYLKSESEYLPWKTALGKTSGLTMHLKKSSIYGVYKDYMKKILTPIYEKVGGLAIPKSNTDKLDSIKLQVLVASKACKFEVANCIAHSQSLFKQFQENPNATNPISKDLRGVVYCTSLKHGGEAEWDFLWKRFQSSNVATEKNTMLNALGCSREVWILSRYLDWSLDDGKIRRQDSSTVFSSVARNDVGYYIAKNFFYDNVKKIFKHLLPNKRRISRYLASMSSQMTDEKEQEEFKQFIEKNKENFSDVKKGVEQSLETVKINIQWQNTHEAAISKILRKYSTV</sequence>
<dbReference type="SUPFAM" id="SSF55486">
    <property type="entry name" value="Metalloproteases ('zincins'), catalytic domain"/>
    <property type="match status" value="1"/>
</dbReference>
<keyword evidence="2" id="KW-0482">Metalloprotease</keyword>
<dbReference type="SUPFAM" id="SSF63737">
    <property type="entry name" value="Leukotriene A4 hydrolase N-terminal domain"/>
    <property type="match status" value="2"/>
</dbReference>
<dbReference type="Pfam" id="PF17900">
    <property type="entry name" value="Peptidase_M1_N"/>
    <property type="match status" value="1"/>
</dbReference>
<dbReference type="PANTHER" id="PTHR11533:SF253">
    <property type="entry name" value="AMINOPEPTIDASE-RELATED"/>
    <property type="match status" value="1"/>
</dbReference>
<keyword evidence="2" id="KW-0645">Protease</keyword>
<evidence type="ECO:0000313" key="7">
    <source>
        <dbReference type="Proteomes" id="UP001162164"/>
    </source>
</evidence>
<keyword evidence="2" id="KW-0378">Hydrolase</keyword>
<dbReference type="InterPro" id="IPR024571">
    <property type="entry name" value="ERAP1-like_C_dom"/>
</dbReference>
<evidence type="ECO:0000256" key="1">
    <source>
        <dbReference type="ARBA" id="ARBA00010136"/>
    </source>
</evidence>
<proteinExistence type="inferred from homology"/>
<feature type="domain" description="ERAP1-like C-terminal" evidence="4">
    <location>
        <begin position="595"/>
        <end position="921"/>
    </location>
</feature>
<dbReference type="Gene3D" id="2.60.40.1910">
    <property type="match status" value="1"/>
</dbReference>
<comment type="similarity">
    <text evidence="1 2">Belongs to the peptidase M1 family.</text>
</comment>
<feature type="domain" description="Peptidase M1 membrane alanine aminopeptidase" evidence="3">
    <location>
        <begin position="305"/>
        <end position="503"/>
    </location>
</feature>
<dbReference type="InterPro" id="IPR042097">
    <property type="entry name" value="Aminopeptidase_N-like_N_sf"/>
</dbReference>
<evidence type="ECO:0000256" key="2">
    <source>
        <dbReference type="RuleBase" id="RU364040"/>
    </source>
</evidence>
<name>A0ABQ9IXJ1_9CUCU</name>
<keyword evidence="7" id="KW-1185">Reference proteome</keyword>
<feature type="domain" description="Aminopeptidase N-like N-terminal" evidence="5">
    <location>
        <begin position="5"/>
        <end position="178"/>
    </location>
</feature>
<dbReference type="Gene3D" id="1.10.390.10">
    <property type="entry name" value="Neutral Protease Domain 2"/>
    <property type="match status" value="1"/>
</dbReference>
<dbReference type="InterPro" id="IPR027268">
    <property type="entry name" value="Peptidase_M4/M1_CTD_sf"/>
</dbReference>
<evidence type="ECO:0000259" key="4">
    <source>
        <dbReference type="Pfam" id="PF11838"/>
    </source>
</evidence>
<dbReference type="Gene3D" id="1.25.50.20">
    <property type="match status" value="1"/>
</dbReference>
<comment type="caution">
    <text evidence="6">The sequence shown here is derived from an EMBL/GenBank/DDBJ whole genome shotgun (WGS) entry which is preliminary data.</text>
</comment>
<reference evidence="6" key="1">
    <citation type="journal article" date="2023" name="Insect Mol. Biol.">
        <title>Genome sequencing provides insights into the evolution of gene families encoding plant cell wall-degrading enzymes in longhorned beetles.</title>
        <authorList>
            <person name="Shin N.R."/>
            <person name="Okamura Y."/>
            <person name="Kirsch R."/>
            <person name="Pauchet Y."/>
        </authorList>
    </citation>
    <scope>NUCLEOTIDE SEQUENCE</scope>
    <source>
        <strain evidence="6">MMC_N1</strain>
    </source>
</reference>
<evidence type="ECO:0000259" key="3">
    <source>
        <dbReference type="Pfam" id="PF01433"/>
    </source>
</evidence>
<dbReference type="InterPro" id="IPR034016">
    <property type="entry name" value="M1_APN-typ"/>
</dbReference>
<keyword evidence="2" id="KW-0479">Metal-binding</keyword>
<evidence type="ECO:0000259" key="5">
    <source>
        <dbReference type="Pfam" id="PF17900"/>
    </source>
</evidence>
<dbReference type="EMBL" id="JAPWTJ010002005">
    <property type="protein sequence ID" value="KAJ8968398.1"/>
    <property type="molecule type" value="Genomic_DNA"/>
</dbReference>
<organism evidence="6 7">
    <name type="scientific">Molorchus minor</name>
    <dbReference type="NCBI Taxonomy" id="1323400"/>
    <lineage>
        <taxon>Eukaryota</taxon>
        <taxon>Metazoa</taxon>
        <taxon>Ecdysozoa</taxon>
        <taxon>Arthropoda</taxon>
        <taxon>Hexapoda</taxon>
        <taxon>Insecta</taxon>
        <taxon>Pterygota</taxon>
        <taxon>Neoptera</taxon>
        <taxon>Endopterygota</taxon>
        <taxon>Coleoptera</taxon>
        <taxon>Polyphaga</taxon>
        <taxon>Cucujiformia</taxon>
        <taxon>Chrysomeloidea</taxon>
        <taxon>Cerambycidae</taxon>
        <taxon>Lamiinae</taxon>
        <taxon>Monochamini</taxon>
        <taxon>Molorchus</taxon>
    </lineage>
</organism>
<dbReference type="Proteomes" id="UP001162164">
    <property type="component" value="Unassembled WGS sequence"/>
</dbReference>